<dbReference type="EMBL" id="CP036276">
    <property type="protein sequence ID" value="QDU46041.1"/>
    <property type="molecule type" value="Genomic_DNA"/>
</dbReference>
<feature type="transmembrane region" description="Helical" evidence="1">
    <location>
        <begin position="31"/>
        <end position="53"/>
    </location>
</feature>
<reference evidence="2 3" key="1">
    <citation type="submission" date="2019-02" db="EMBL/GenBank/DDBJ databases">
        <title>Deep-cultivation of Planctomycetes and their phenomic and genomic characterization uncovers novel biology.</title>
        <authorList>
            <person name="Wiegand S."/>
            <person name="Jogler M."/>
            <person name="Boedeker C."/>
            <person name="Pinto D."/>
            <person name="Vollmers J."/>
            <person name="Rivas-Marin E."/>
            <person name="Kohn T."/>
            <person name="Peeters S.H."/>
            <person name="Heuer A."/>
            <person name="Rast P."/>
            <person name="Oberbeckmann S."/>
            <person name="Bunk B."/>
            <person name="Jeske O."/>
            <person name="Meyerdierks A."/>
            <person name="Storesund J.E."/>
            <person name="Kallscheuer N."/>
            <person name="Luecker S."/>
            <person name="Lage O.M."/>
            <person name="Pohl T."/>
            <person name="Merkel B.J."/>
            <person name="Hornburger P."/>
            <person name="Mueller R.-W."/>
            <person name="Bruemmer F."/>
            <person name="Labrenz M."/>
            <person name="Spormann A.M."/>
            <person name="Op den Camp H."/>
            <person name="Overmann J."/>
            <person name="Amann R."/>
            <person name="Jetten M.S.M."/>
            <person name="Mascher T."/>
            <person name="Medema M.H."/>
            <person name="Devos D.P."/>
            <person name="Kaster A.-K."/>
            <person name="Ovreas L."/>
            <person name="Rohde M."/>
            <person name="Galperin M.Y."/>
            <person name="Jogler C."/>
        </authorList>
    </citation>
    <scope>NUCLEOTIDE SEQUENCE [LARGE SCALE GENOMIC DNA]</scope>
    <source>
        <strain evidence="2 3">Mal52</strain>
    </source>
</reference>
<gene>
    <name evidence="2" type="ORF">Mal52_45380</name>
</gene>
<sequence length="115" mass="13372">MYRSLIRMYDRCEHCSLKYERAPGYFLGSIYINYGLTAMTMSFSYILFHIVLGYENREVLPPVIAFCLLFPVIFVRFARSFWIGLDCYFDPEGFSRDDAADDHSAQYTNPPVPPA</sequence>
<evidence type="ECO:0000313" key="3">
    <source>
        <dbReference type="Proteomes" id="UP000319383"/>
    </source>
</evidence>
<organism evidence="2 3">
    <name type="scientific">Symmachiella dynata</name>
    <dbReference type="NCBI Taxonomy" id="2527995"/>
    <lineage>
        <taxon>Bacteria</taxon>
        <taxon>Pseudomonadati</taxon>
        <taxon>Planctomycetota</taxon>
        <taxon>Planctomycetia</taxon>
        <taxon>Planctomycetales</taxon>
        <taxon>Planctomycetaceae</taxon>
        <taxon>Symmachiella</taxon>
    </lineage>
</organism>
<name>A0A517ZU89_9PLAN</name>
<dbReference type="InterPro" id="IPR009325">
    <property type="entry name" value="DUF983"/>
</dbReference>
<accession>A0A517ZU89</accession>
<dbReference type="KEGG" id="sdyn:Mal52_45380"/>
<protein>
    <recommendedName>
        <fullName evidence="4">DUF983 domain-containing protein</fullName>
    </recommendedName>
</protein>
<keyword evidence="3" id="KW-1185">Reference proteome</keyword>
<dbReference type="Proteomes" id="UP000319383">
    <property type="component" value="Chromosome"/>
</dbReference>
<keyword evidence="1" id="KW-0812">Transmembrane</keyword>
<evidence type="ECO:0000313" key="2">
    <source>
        <dbReference type="EMBL" id="QDU46041.1"/>
    </source>
</evidence>
<evidence type="ECO:0000256" key="1">
    <source>
        <dbReference type="SAM" id="Phobius"/>
    </source>
</evidence>
<evidence type="ECO:0008006" key="4">
    <source>
        <dbReference type="Google" id="ProtNLM"/>
    </source>
</evidence>
<proteinExistence type="predicted"/>
<keyword evidence="1" id="KW-0472">Membrane</keyword>
<feature type="transmembrane region" description="Helical" evidence="1">
    <location>
        <begin position="59"/>
        <end position="78"/>
    </location>
</feature>
<keyword evidence="1" id="KW-1133">Transmembrane helix</keyword>
<dbReference type="AlphaFoldDB" id="A0A517ZU89"/>
<dbReference type="Pfam" id="PF06170">
    <property type="entry name" value="DUF983"/>
    <property type="match status" value="1"/>
</dbReference>